<reference evidence="10" key="1">
    <citation type="submission" date="2021-01" db="EMBL/GenBank/DDBJ databases">
        <authorList>
            <person name="Corre E."/>
            <person name="Pelletier E."/>
            <person name="Niang G."/>
            <person name="Scheremetjew M."/>
            <person name="Finn R."/>
            <person name="Kale V."/>
            <person name="Holt S."/>
            <person name="Cochrane G."/>
            <person name="Meng A."/>
            <person name="Brown T."/>
            <person name="Cohen L."/>
        </authorList>
    </citation>
    <scope>NUCLEOTIDE SEQUENCE</scope>
    <source>
        <strain evidence="10">CCMP1452</strain>
    </source>
</reference>
<evidence type="ECO:0000313" key="9">
    <source>
        <dbReference type="EMBL" id="CAD9662138.1"/>
    </source>
</evidence>
<sequence>MALRMFNEKATGFVAKMYQRTLGNQLQQYGLRYEDILNEDEAPIKQALELADPEVLIGRQRRVKRAIDLNFKRKNFQDYAPNMEIDIFKSELYDDVQKVKAREQEIALLNAHNK</sequence>
<dbReference type="AlphaFoldDB" id="A0A6U0QZL7"/>
<evidence type="ECO:0000256" key="7">
    <source>
        <dbReference type="ARBA" id="ARBA00023128"/>
    </source>
</evidence>
<dbReference type="GO" id="GO:0006122">
    <property type="term" value="P:mitochondrial electron transport, ubiquinol to cytochrome c"/>
    <property type="evidence" value="ECO:0007669"/>
    <property type="project" value="InterPro"/>
</dbReference>
<keyword evidence="4" id="KW-0679">Respiratory chain</keyword>
<dbReference type="SUPFAM" id="SSF81524">
    <property type="entry name" value="14 kDa protein of cytochrome bc1 complex (Ubiquinol-cytochrome c reductase)"/>
    <property type="match status" value="1"/>
</dbReference>
<keyword evidence="7" id="KW-0496">Mitochondrion</keyword>
<evidence type="ECO:0000256" key="4">
    <source>
        <dbReference type="ARBA" id="ARBA00022660"/>
    </source>
</evidence>
<dbReference type="GO" id="GO:0005743">
    <property type="term" value="C:mitochondrial inner membrane"/>
    <property type="evidence" value="ECO:0007669"/>
    <property type="project" value="UniProtKB-SubCell"/>
</dbReference>
<evidence type="ECO:0008006" key="11">
    <source>
        <dbReference type="Google" id="ProtNLM"/>
    </source>
</evidence>
<evidence type="ECO:0000256" key="1">
    <source>
        <dbReference type="ARBA" id="ARBA00004443"/>
    </source>
</evidence>
<keyword evidence="8" id="KW-0472">Membrane</keyword>
<dbReference type="Gene3D" id="1.10.1090.10">
    <property type="entry name" value="Cytochrome b-c1 complex subunit 7"/>
    <property type="match status" value="1"/>
</dbReference>
<evidence type="ECO:0000256" key="2">
    <source>
        <dbReference type="ARBA" id="ARBA00008554"/>
    </source>
</evidence>
<organism evidence="10">
    <name type="scientific">Eucampia antarctica</name>
    <dbReference type="NCBI Taxonomy" id="49252"/>
    <lineage>
        <taxon>Eukaryota</taxon>
        <taxon>Sar</taxon>
        <taxon>Stramenopiles</taxon>
        <taxon>Ochrophyta</taxon>
        <taxon>Bacillariophyta</taxon>
        <taxon>Mediophyceae</taxon>
        <taxon>Biddulphiophycidae</taxon>
        <taxon>Hemiaulales</taxon>
        <taxon>Hemiaulaceae</taxon>
        <taxon>Eucampia</taxon>
    </lineage>
</organism>
<evidence type="ECO:0000313" key="10">
    <source>
        <dbReference type="EMBL" id="CAD9662141.1"/>
    </source>
</evidence>
<evidence type="ECO:0000256" key="8">
    <source>
        <dbReference type="ARBA" id="ARBA00023136"/>
    </source>
</evidence>
<comment type="subcellular location">
    <subcellularLocation>
        <location evidence="1">Mitochondrion inner membrane</location>
        <topology evidence="1">Peripheral membrane protein</topology>
        <orientation evidence="1">Matrix side</orientation>
    </subcellularLocation>
</comment>
<accession>A0A6U0QZL7</accession>
<evidence type="ECO:0000256" key="6">
    <source>
        <dbReference type="ARBA" id="ARBA00022982"/>
    </source>
</evidence>
<dbReference type="InterPro" id="IPR003197">
    <property type="entry name" value="QCR7"/>
</dbReference>
<dbReference type="InterPro" id="IPR036544">
    <property type="entry name" value="QCR7_sf"/>
</dbReference>
<dbReference type="GO" id="GO:0045275">
    <property type="term" value="C:respiratory chain complex III"/>
    <property type="evidence" value="ECO:0007669"/>
    <property type="project" value="InterPro"/>
</dbReference>
<keyword evidence="3" id="KW-0813">Transport</keyword>
<gene>
    <name evidence="9" type="ORF">EANT1437_LOCUS4454</name>
    <name evidence="10" type="ORF">EANT1437_LOCUS4455</name>
</gene>
<evidence type="ECO:0000256" key="5">
    <source>
        <dbReference type="ARBA" id="ARBA00022792"/>
    </source>
</evidence>
<dbReference type="EMBL" id="HBHI01008656">
    <property type="protein sequence ID" value="CAD9662141.1"/>
    <property type="molecule type" value="Transcribed_RNA"/>
</dbReference>
<comment type="similarity">
    <text evidence="2">Belongs to the UQCRB/QCR7 family.</text>
</comment>
<dbReference type="EMBL" id="HBHI01008655">
    <property type="protein sequence ID" value="CAD9662138.1"/>
    <property type="molecule type" value="Transcribed_RNA"/>
</dbReference>
<keyword evidence="5" id="KW-0999">Mitochondrion inner membrane</keyword>
<dbReference type="Pfam" id="PF02271">
    <property type="entry name" value="UCR_14kD"/>
    <property type="match status" value="1"/>
</dbReference>
<evidence type="ECO:0000256" key="3">
    <source>
        <dbReference type="ARBA" id="ARBA00022448"/>
    </source>
</evidence>
<name>A0A6U0QZL7_9STRA</name>
<proteinExistence type="inferred from homology"/>
<protein>
    <recommendedName>
        <fullName evidence="11">Cytochrome b-c1 complex subunit 7</fullName>
    </recommendedName>
</protein>
<keyword evidence="6" id="KW-0249">Electron transport</keyword>